<feature type="non-terminal residue" evidence="6">
    <location>
        <position position="1"/>
    </location>
</feature>
<dbReference type="EC" id="3.4.16.-" evidence="5"/>
<name>A0A5J9WP34_9POAL</name>
<feature type="chain" id="PRO_5023977435" description="Carboxypeptidase" evidence="5">
    <location>
        <begin position="23"/>
        <end position="478"/>
    </location>
</feature>
<feature type="signal peptide" evidence="5">
    <location>
        <begin position="1"/>
        <end position="22"/>
    </location>
</feature>
<comment type="caution">
    <text evidence="6">The sequence shown here is derived from an EMBL/GenBank/DDBJ whole genome shotgun (WGS) entry which is preliminary data.</text>
</comment>
<dbReference type="GO" id="GO:0005773">
    <property type="term" value="C:vacuole"/>
    <property type="evidence" value="ECO:0007669"/>
    <property type="project" value="TreeGrafter"/>
</dbReference>
<evidence type="ECO:0000256" key="2">
    <source>
        <dbReference type="ARBA" id="ARBA00022729"/>
    </source>
</evidence>
<dbReference type="PRINTS" id="PR00724">
    <property type="entry name" value="CRBOXYPTASEC"/>
</dbReference>
<dbReference type="FunFam" id="3.40.50.1820:FF:000211">
    <property type="entry name" value="Carboxypeptidase"/>
    <property type="match status" value="1"/>
</dbReference>
<evidence type="ECO:0000313" key="7">
    <source>
        <dbReference type="Proteomes" id="UP000324897"/>
    </source>
</evidence>
<protein>
    <recommendedName>
        <fullName evidence="5">Carboxypeptidase</fullName>
        <ecNumber evidence="5">3.4.16.-</ecNumber>
    </recommendedName>
</protein>
<keyword evidence="4" id="KW-0325">Glycoprotein</keyword>
<evidence type="ECO:0000256" key="5">
    <source>
        <dbReference type="RuleBase" id="RU361156"/>
    </source>
</evidence>
<dbReference type="SUPFAM" id="SSF53474">
    <property type="entry name" value="alpha/beta-Hydrolases"/>
    <property type="match status" value="1"/>
</dbReference>
<reference evidence="6 7" key="1">
    <citation type="journal article" date="2019" name="Sci. Rep.">
        <title>A high-quality genome of Eragrostis curvula grass provides insights into Poaceae evolution and supports new strategies to enhance forage quality.</title>
        <authorList>
            <person name="Carballo J."/>
            <person name="Santos B.A.C.M."/>
            <person name="Zappacosta D."/>
            <person name="Garbus I."/>
            <person name="Selva J.P."/>
            <person name="Gallo C.A."/>
            <person name="Diaz A."/>
            <person name="Albertini E."/>
            <person name="Caccamo M."/>
            <person name="Echenique V."/>
        </authorList>
    </citation>
    <scope>NUCLEOTIDE SEQUENCE [LARGE SCALE GENOMIC DNA]</scope>
    <source>
        <strain evidence="7">cv. Victoria</strain>
        <tissue evidence="6">Leaf</tissue>
    </source>
</reference>
<dbReference type="GO" id="GO:0006508">
    <property type="term" value="P:proteolysis"/>
    <property type="evidence" value="ECO:0007669"/>
    <property type="project" value="UniProtKB-KW"/>
</dbReference>
<evidence type="ECO:0000313" key="6">
    <source>
        <dbReference type="EMBL" id="TVU49645.1"/>
    </source>
</evidence>
<organism evidence="6 7">
    <name type="scientific">Eragrostis curvula</name>
    <name type="common">weeping love grass</name>
    <dbReference type="NCBI Taxonomy" id="38414"/>
    <lineage>
        <taxon>Eukaryota</taxon>
        <taxon>Viridiplantae</taxon>
        <taxon>Streptophyta</taxon>
        <taxon>Embryophyta</taxon>
        <taxon>Tracheophyta</taxon>
        <taxon>Spermatophyta</taxon>
        <taxon>Magnoliopsida</taxon>
        <taxon>Liliopsida</taxon>
        <taxon>Poales</taxon>
        <taxon>Poaceae</taxon>
        <taxon>PACMAD clade</taxon>
        <taxon>Chloridoideae</taxon>
        <taxon>Eragrostideae</taxon>
        <taxon>Eragrostidinae</taxon>
        <taxon>Eragrostis</taxon>
    </lineage>
</organism>
<evidence type="ECO:0000256" key="3">
    <source>
        <dbReference type="ARBA" id="ARBA00023157"/>
    </source>
</evidence>
<dbReference type="InterPro" id="IPR018202">
    <property type="entry name" value="Ser_caboxypep_ser_AS"/>
</dbReference>
<gene>
    <name evidence="6" type="ORF">EJB05_00967</name>
</gene>
<keyword evidence="2 5" id="KW-0732">Signal</keyword>
<keyword evidence="3" id="KW-1015">Disulfide bond</keyword>
<dbReference type="GO" id="GO:0004185">
    <property type="term" value="F:serine-type carboxypeptidase activity"/>
    <property type="evidence" value="ECO:0007669"/>
    <property type="project" value="UniProtKB-UniRule"/>
</dbReference>
<proteinExistence type="inferred from homology"/>
<sequence length="478" mass="52805">MARTTALLALAIICAAAAVAQSSRADAAAAAKQAADRVLGLPGQPSAGFEQYAGYVTVNETHGRALFYWFIEAAAGAHKKPLVLWLNGGPGCSSLYGALQELGPFLIQKGKPELHRNPESWNKEANLLFLESTAGVGFSYTNTSQDLDQFGDSLAVEDMHKFLIRWFKRFPNLKGHEFYIAGESYAGHQVSQLADKILAMNKGRHRINLKGIMIGNPSLDRAADDRGIVESAWQWHHAVMSDDMYDNITRACDHFTDDTGEGEVSYQRKGDPCEAALGAFFDTLRDINQYTLYSSTCTNAGAHRRHHGLRYIGYDPCARNYTREYLNRADVQRALHANATRNNARLFDNWRDSPASVLPVIKKLVDAGLRIWLYSGDMDVRVPPSATRYALRKLQLKTLKPWRKWFAGGVVAGDTVVYKGLVYATVRGAGMAVPWFAPVQARKLLSHFLAGRELPTDGIAQLLMFGSTQHCLGPLGLD</sequence>
<keyword evidence="5" id="KW-0378">Hydrolase</keyword>
<dbReference type="FunFam" id="3.40.50.11320:FF:000002">
    <property type="entry name" value="Carboxypeptidase"/>
    <property type="match status" value="1"/>
</dbReference>
<dbReference type="Gramene" id="TVU49645">
    <property type="protein sequence ID" value="TVU49645"/>
    <property type="gene ID" value="EJB05_00967"/>
</dbReference>
<dbReference type="PROSITE" id="PS00131">
    <property type="entry name" value="CARBOXYPEPT_SER_SER"/>
    <property type="match status" value="1"/>
</dbReference>
<dbReference type="EMBL" id="RWGY01000002">
    <property type="protein sequence ID" value="TVU49645.1"/>
    <property type="molecule type" value="Genomic_DNA"/>
</dbReference>
<dbReference type="PANTHER" id="PTHR11802:SF394">
    <property type="entry name" value="CARBOXYPEPTIDASE"/>
    <property type="match status" value="1"/>
</dbReference>
<accession>A0A5J9WP34</accession>
<dbReference type="Gene3D" id="3.40.50.11320">
    <property type="match status" value="1"/>
</dbReference>
<evidence type="ECO:0000256" key="1">
    <source>
        <dbReference type="ARBA" id="ARBA00009431"/>
    </source>
</evidence>
<dbReference type="Proteomes" id="UP000324897">
    <property type="component" value="Chromosome 6"/>
</dbReference>
<dbReference type="InterPro" id="IPR029058">
    <property type="entry name" value="AB_hydrolase_fold"/>
</dbReference>
<evidence type="ECO:0000256" key="4">
    <source>
        <dbReference type="ARBA" id="ARBA00023180"/>
    </source>
</evidence>
<dbReference type="AlphaFoldDB" id="A0A5J9WP34"/>
<dbReference type="OrthoDB" id="443318at2759"/>
<dbReference type="PANTHER" id="PTHR11802">
    <property type="entry name" value="SERINE PROTEASE FAMILY S10 SERINE CARBOXYPEPTIDASE"/>
    <property type="match status" value="1"/>
</dbReference>
<dbReference type="Gene3D" id="3.40.50.1820">
    <property type="entry name" value="alpha/beta hydrolase"/>
    <property type="match status" value="1"/>
</dbReference>
<keyword evidence="5" id="KW-0121">Carboxypeptidase</keyword>
<dbReference type="InterPro" id="IPR001563">
    <property type="entry name" value="Peptidase_S10"/>
</dbReference>
<keyword evidence="7" id="KW-1185">Reference proteome</keyword>
<dbReference type="Pfam" id="PF00450">
    <property type="entry name" value="Peptidase_S10"/>
    <property type="match status" value="1"/>
</dbReference>
<comment type="similarity">
    <text evidence="1 5">Belongs to the peptidase S10 family.</text>
</comment>
<dbReference type="Gene3D" id="6.10.250.940">
    <property type="match status" value="1"/>
</dbReference>
<keyword evidence="5" id="KW-0645">Protease</keyword>